<organism evidence="1 2">
    <name type="scientific">Pristionchus pacificus</name>
    <name type="common">Parasitic nematode worm</name>
    <dbReference type="NCBI Taxonomy" id="54126"/>
    <lineage>
        <taxon>Eukaryota</taxon>
        <taxon>Metazoa</taxon>
        <taxon>Ecdysozoa</taxon>
        <taxon>Nematoda</taxon>
        <taxon>Chromadorea</taxon>
        <taxon>Rhabditida</taxon>
        <taxon>Rhabditina</taxon>
        <taxon>Diplogasteromorpha</taxon>
        <taxon>Diplogasteroidea</taxon>
        <taxon>Neodiplogasteridae</taxon>
        <taxon>Pristionchus</taxon>
    </lineage>
</organism>
<gene>
    <name evidence="1" type="primary">WBGene00105619</name>
</gene>
<sequence>MNMPIVISTLENFKAQSSSGSTFFLLCQTLLDSNANSLILHKDDEIHSKFSSIEPTHVSIGRMNVAFSALGYLLFALILVGSHKKKIFKKYSDTVFLILVFLFAIDIFETAQTIYFNMPDQNSDVQAKRWASRFDIVTLPTTFWACTVSSSLFVFPYLSSVFVDGIVSIFRFVVHFCRKNARVTLSYVAFGIFLVVKALNFLAVNSLNYASYEHSFPRGVVPASVRNREGEGM</sequence>
<evidence type="ECO:0000313" key="1">
    <source>
        <dbReference type="EnsemblMetazoa" id="PPA16065.1"/>
    </source>
</evidence>
<name>A0A2A6BSH7_PRIPA</name>
<evidence type="ECO:0000313" key="2">
    <source>
        <dbReference type="Proteomes" id="UP000005239"/>
    </source>
</evidence>
<dbReference type="AlphaFoldDB" id="A0A2A6BSH7"/>
<dbReference type="Proteomes" id="UP000005239">
    <property type="component" value="Unassembled WGS sequence"/>
</dbReference>
<accession>A0A8R1UD78</accession>
<protein>
    <submittedName>
        <fullName evidence="1">Uncharacterized protein</fullName>
    </submittedName>
</protein>
<accession>A0A2A6BSH7</accession>
<dbReference type="EnsemblMetazoa" id="PPA16065.1">
    <property type="protein sequence ID" value="PPA16065.1"/>
    <property type="gene ID" value="WBGene00105619"/>
</dbReference>
<proteinExistence type="predicted"/>
<reference evidence="1" key="2">
    <citation type="submission" date="2022-06" db="UniProtKB">
        <authorList>
            <consortium name="EnsemblMetazoa"/>
        </authorList>
    </citation>
    <scope>IDENTIFICATION</scope>
    <source>
        <strain evidence="1">PS312</strain>
    </source>
</reference>
<keyword evidence="2" id="KW-1185">Reference proteome</keyword>
<reference evidence="2" key="1">
    <citation type="journal article" date="2008" name="Nat. Genet.">
        <title>The Pristionchus pacificus genome provides a unique perspective on nematode lifestyle and parasitism.</title>
        <authorList>
            <person name="Dieterich C."/>
            <person name="Clifton S.W."/>
            <person name="Schuster L.N."/>
            <person name="Chinwalla A."/>
            <person name="Delehaunty K."/>
            <person name="Dinkelacker I."/>
            <person name="Fulton L."/>
            <person name="Fulton R."/>
            <person name="Godfrey J."/>
            <person name="Minx P."/>
            <person name="Mitreva M."/>
            <person name="Roeseler W."/>
            <person name="Tian H."/>
            <person name="Witte H."/>
            <person name="Yang S.P."/>
            <person name="Wilson R.K."/>
            <person name="Sommer R.J."/>
        </authorList>
    </citation>
    <scope>NUCLEOTIDE SEQUENCE [LARGE SCALE GENOMIC DNA]</scope>
    <source>
        <strain evidence="2">PS312</strain>
    </source>
</reference>